<name>A0AAD9QSA3_ACRCE</name>
<dbReference type="Proteomes" id="UP001249851">
    <property type="component" value="Unassembled WGS sequence"/>
</dbReference>
<protein>
    <submittedName>
        <fullName evidence="1">Uncharacterized protein</fullName>
    </submittedName>
</protein>
<keyword evidence="2" id="KW-1185">Reference proteome</keyword>
<sequence>MVSSKTRIKSTKEQLIVAENIDINISVRIQTKHHVNRSLHWTHQYAVVDKVATLSLESTKPPKCLANGLKADAAVQKNLVWQWAVLVSRVVTQYLPAFKVYRKNTEFEMFVKAESAGEVGTSRASMNRTEKFNAAKGVQPNYNEYKDLHSREVEAHICVSFMEMCECPK</sequence>
<reference evidence="1" key="1">
    <citation type="journal article" date="2023" name="G3 (Bethesda)">
        <title>Whole genome assembly and annotation of the endangered Caribbean coral Acropora cervicornis.</title>
        <authorList>
            <person name="Selwyn J.D."/>
            <person name="Vollmer S.V."/>
        </authorList>
    </citation>
    <scope>NUCLEOTIDE SEQUENCE</scope>
    <source>
        <strain evidence="1">K2</strain>
    </source>
</reference>
<evidence type="ECO:0000313" key="2">
    <source>
        <dbReference type="Proteomes" id="UP001249851"/>
    </source>
</evidence>
<dbReference type="EMBL" id="JARQWQ010000017">
    <property type="protein sequence ID" value="KAK2566472.1"/>
    <property type="molecule type" value="Genomic_DNA"/>
</dbReference>
<comment type="caution">
    <text evidence="1">The sequence shown here is derived from an EMBL/GenBank/DDBJ whole genome shotgun (WGS) entry which is preliminary data.</text>
</comment>
<evidence type="ECO:0000313" key="1">
    <source>
        <dbReference type="EMBL" id="KAK2566472.1"/>
    </source>
</evidence>
<reference evidence="1" key="2">
    <citation type="journal article" date="2023" name="Science">
        <title>Genomic signatures of disease resistance in endangered staghorn corals.</title>
        <authorList>
            <person name="Vollmer S.V."/>
            <person name="Selwyn J.D."/>
            <person name="Despard B.A."/>
            <person name="Roesel C.L."/>
        </authorList>
    </citation>
    <scope>NUCLEOTIDE SEQUENCE</scope>
    <source>
        <strain evidence="1">K2</strain>
    </source>
</reference>
<gene>
    <name evidence="1" type="ORF">P5673_009993</name>
</gene>
<accession>A0AAD9QSA3</accession>
<organism evidence="1 2">
    <name type="scientific">Acropora cervicornis</name>
    <name type="common">Staghorn coral</name>
    <dbReference type="NCBI Taxonomy" id="6130"/>
    <lineage>
        <taxon>Eukaryota</taxon>
        <taxon>Metazoa</taxon>
        <taxon>Cnidaria</taxon>
        <taxon>Anthozoa</taxon>
        <taxon>Hexacorallia</taxon>
        <taxon>Scleractinia</taxon>
        <taxon>Astrocoeniina</taxon>
        <taxon>Acroporidae</taxon>
        <taxon>Acropora</taxon>
    </lineage>
</organism>
<proteinExistence type="predicted"/>
<dbReference type="AlphaFoldDB" id="A0AAD9QSA3"/>